<accession>A0A1B0AN45</accession>
<evidence type="ECO:0000256" key="1">
    <source>
        <dbReference type="ARBA" id="ARBA00004141"/>
    </source>
</evidence>
<evidence type="ECO:0000256" key="9">
    <source>
        <dbReference type="ARBA" id="ARBA00023136"/>
    </source>
</evidence>
<evidence type="ECO:0000256" key="4">
    <source>
        <dbReference type="ARBA" id="ARBA00022461"/>
    </source>
</evidence>
<name>A0A1B0AN45_9MUSC</name>
<keyword evidence="9 15" id="KW-0472">Membrane</keyword>
<feature type="compositionally biased region" description="Low complexity" evidence="14">
    <location>
        <begin position="701"/>
        <end position="717"/>
    </location>
</feature>
<feature type="transmembrane region" description="Helical" evidence="15">
    <location>
        <begin position="485"/>
        <end position="503"/>
    </location>
</feature>
<keyword evidence="13" id="KW-0175">Coiled coil</keyword>
<dbReference type="Pfam" id="PF00858">
    <property type="entry name" value="ASC"/>
    <property type="match status" value="1"/>
</dbReference>
<feature type="coiled-coil region" evidence="13">
    <location>
        <begin position="788"/>
        <end position="861"/>
    </location>
</feature>
<evidence type="ECO:0000256" key="3">
    <source>
        <dbReference type="ARBA" id="ARBA00022448"/>
    </source>
</evidence>
<dbReference type="EnsemblMetazoa" id="GPPI002626-RA">
    <property type="protein sequence ID" value="GPPI002626-PA"/>
    <property type="gene ID" value="GPPI002626"/>
</dbReference>
<evidence type="ECO:0000256" key="6">
    <source>
        <dbReference type="ARBA" id="ARBA00022989"/>
    </source>
</evidence>
<evidence type="ECO:0000313" key="17">
    <source>
        <dbReference type="Proteomes" id="UP000092460"/>
    </source>
</evidence>
<feature type="transmembrane region" description="Helical" evidence="15">
    <location>
        <begin position="461"/>
        <end position="479"/>
    </location>
</feature>
<reference evidence="17" key="1">
    <citation type="submission" date="2015-01" db="EMBL/GenBank/DDBJ databases">
        <authorList>
            <person name="Aksoy S."/>
            <person name="Warren W."/>
            <person name="Wilson R.K."/>
        </authorList>
    </citation>
    <scope>NUCLEOTIDE SEQUENCE [LARGE SCALE GENOMIC DNA]</scope>
    <source>
        <strain evidence="17">IAEA</strain>
    </source>
</reference>
<keyword evidence="7" id="KW-0915">Sodium</keyword>
<evidence type="ECO:0000256" key="5">
    <source>
        <dbReference type="ARBA" id="ARBA00022692"/>
    </source>
</evidence>
<dbReference type="Proteomes" id="UP000092460">
    <property type="component" value="Unassembled WGS sequence"/>
</dbReference>
<dbReference type="GO" id="GO:0005886">
    <property type="term" value="C:plasma membrane"/>
    <property type="evidence" value="ECO:0007669"/>
    <property type="project" value="TreeGrafter"/>
</dbReference>
<dbReference type="VEuPathDB" id="VectorBase:GPPI002626"/>
<reference evidence="16" key="2">
    <citation type="submission" date="2020-05" db="UniProtKB">
        <authorList>
            <consortium name="EnsemblMetazoa"/>
        </authorList>
    </citation>
    <scope>IDENTIFICATION</scope>
    <source>
        <strain evidence="16">IAEA</strain>
    </source>
</reference>
<keyword evidence="4 12" id="KW-0894">Sodium channel</keyword>
<evidence type="ECO:0000256" key="11">
    <source>
        <dbReference type="ARBA" id="ARBA00023303"/>
    </source>
</evidence>
<dbReference type="GO" id="GO:0015280">
    <property type="term" value="F:ligand-gated sodium channel activity"/>
    <property type="evidence" value="ECO:0007669"/>
    <property type="project" value="TreeGrafter"/>
</dbReference>
<keyword evidence="11 12" id="KW-0407">Ion channel</keyword>
<evidence type="ECO:0000256" key="12">
    <source>
        <dbReference type="RuleBase" id="RU000679"/>
    </source>
</evidence>
<dbReference type="PANTHER" id="PTHR11690">
    <property type="entry name" value="AMILORIDE-SENSITIVE SODIUM CHANNEL-RELATED"/>
    <property type="match status" value="1"/>
</dbReference>
<dbReference type="PRINTS" id="PR01078">
    <property type="entry name" value="AMINACHANNEL"/>
</dbReference>
<feature type="region of interest" description="Disordered" evidence="14">
    <location>
        <begin position="687"/>
        <end position="717"/>
    </location>
</feature>
<evidence type="ECO:0000256" key="10">
    <source>
        <dbReference type="ARBA" id="ARBA00023201"/>
    </source>
</evidence>
<dbReference type="EMBL" id="JXJN01000705">
    <property type="status" value="NOT_ANNOTATED_CDS"/>
    <property type="molecule type" value="Genomic_DNA"/>
</dbReference>
<evidence type="ECO:0000313" key="16">
    <source>
        <dbReference type="EnsemblMetazoa" id="GPPI002626-PA"/>
    </source>
</evidence>
<keyword evidence="3 12" id="KW-0813">Transport</keyword>
<evidence type="ECO:0000256" key="8">
    <source>
        <dbReference type="ARBA" id="ARBA00023065"/>
    </source>
</evidence>
<comment type="subcellular location">
    <subcellularLocation>
        <location evidence="1">Membrane</location>
        <topology evidence="1">Multi-pass membrane protein</topology>
    </subcellularLocation>
</comment>
<keyword evidence="10 12" id="KW-0739">Sodium transport</keyword>
<protein>
    <submittedName>
        <fullName evidence="16">Uncharacterized protein</fullName>
    </submittedName>
</protein>
<dbReference type="PANTHER" id="PTHR11690:SF288">
    <property type="entry name" value="AMILORIDE-SENSITIVE NA+ CHANNEL-RELATED"/>
    <property type="match status" value="1"/>
</dbReference>
<keyword evidence="8 12" id="KW-0406">Ion transport</keyword>
<comment type="similarity">
    <text evidence="2 12">Belongs to the amiloride-sensitive sodium channel (TC 1.A.6) family.</text>
</comment>
<dbReference type="Gene3D" id="2.60.470.10">
    <property type="entry name" value="Acid-sensing ion channels like domains"/>
    <property type="match status" value="1"/>
</dbReference>
<evidence type="ECO:0000256" key="15">
    <source>
        <dbReference type="SAM" id="Phobius"/>
    </source>
</evidence>
<dbReference type="AlphaFoldDB" id="A0A1B0AN45"/>
<keyword evidence="6 15" id="KW-1133">Transmembrane helix</keyword>
<evidence type="ECO:0000256" key="2">
    <source>
        <dbReference type="ARBA" id="ARBA00007193"/>
    </source>
</evidence>
<organism evidence="16 17">
    <name type="scientific">Glossina palpalis gambiensis</name>
    <dbReference type="NCBI Taxonomy" id="67801"/>
    <lineage>
        <taxon>Eukaryota</taxon>
        <taxon>Metazoa</taxon>
        <taxon>Ecdysozoa</taxon>
        <taxon>Arthropoda</taxon>
        <taxon>Hexapoda</taxon>
        <taxon>Insecta</taxon>
        <taxon>Pterygota</taxon>
        <taxon>Neoptera</taxon>
        <taxon>Endopterygota</taxon>
        <taxon>Diptera</taxon>
        <taxon>Brachycera</taxon>
        <taxon>Muscomorpha</taxon>
        <taxon>Hippoboscoidea</taxon>
        <taxon>Glossinidae</taxon>
        <taxon>Glossina</taxon>
    </lineage>
</organism>
<keyword evidence="5 12" id="KW-0812">Transmembrane</keyword>
<dbReference type="PROSITE" id="PS01206">
    <property type="entry name" value="ASC"/>
    <property type="match status" value="1"/>
</dbReference>
<dbReference type="Gene3D" id="1.10.287.770">
    <property type="entry name" value="YojJ-like"/>
    <property type="match status" value="1"/>
</dbReference>
<sequence>MLSKRLSLDLLKRPLVTKNGNSSDYRETFADLFYRFANKSTIPGLSKLGERESHNCERFIWFLVLSLAFFGTVHVCLRLKDRFDAGNMETVINSTRYPVYQISFPVVSICNRNQLNWQRLEAAKSMFLPQENNTEISKLFELIITAYDTFQFGQFQVFQILQNRPIHALSHINFSLVYEYMSWSCEELLTDCKWRNNDINCCDYFFQRRSQIGYCWSFNTLETDAARERQLKDPNWPLRTGNSGMKSGLKLRVLINPENIYPGNGKPKGIKVMIAEPHVWHKKPLPVPTNTNAIIEVDPVIFFYENDTKRLKTQERKCVYSDEPSSYGFKTLPGEVYMMENCISQCNQEYLLKHCECTVDIFFPTGSYPICDLKGLLCLSQHYEYFLYTQDPEELQYVPDNYGKSMLCECFRNCYSLNFITEMRTTFLPTDIRGNKSYIDLDVHFRFDTMMVYSTHLPITHIYYIILVVAAFGGIAGLFMGCSLISVMEVFYFLFFEFPLFVGSQLKSKCNRRPLKLKKHKHVRVTVKDNDTKIDGDGSQVLFACLYTLEHVRRNESYTKHIPAFVILSTMPSARTKSCYNVTNKETQKSLQEEPNVVTTPTAIISEENIDLTSSLLDFIDKKDAPKYLEDIALRTQKLKENAAVTSTVNEDNNTERTEAAYKLDTETTQTPEDAKEVTLLNTLIEPPKTTPAAESERNATSTSTIPESTSTIEPTSQNTSIENIDFESANNRNQAVAIYFNKKIEETLQRYRRLPERSDYDREVNSILHDLQKLPEHTAIEEDFSRIESVLRELLIYQIQRELLEAEAREAREYLRNLIDNDAVDYRIKIDAIKQSISLLEAQEGRLKNLEEALRKYEVFVNNLSLSAPSAISTDSEIVFTFEQILRLLQAINETL</sequence>
<evidence type="ECO:0000256" key="7">
    <source>
        <dbReference type="ARBA" id="ARBA00023053"/>
    </source>
</evidence>
<evidence type="ECO:0000256" key="13">
    <source>
        <dbReference type="SAM" id="Coils"/>
    </source>
</evidence>
<proteinExistence type="inferred from homology"/>
<keyword evidence="17" id="KW-1185">Reference proteome</keyword>
<dbReference type="EMBL" id="JXJN01000706">
    <property type="status" value="NOT_ANNOTATED_CDS"/>
    <property type="molecule type" value="Genomic_DNA"/>
</dbReference>
<dbReference type="InterPro" id="IPR020903">
    <property type="entry name" value="ENaC_CS"/>
</dbReference>
<evidence type="ECO:0000256" key="14">
    <source>
        <dbReference type="SAM" id="MobiDB-lite"/>
    </source>
</evidence>
<dbReference type="InterPro" id="IPR001873">
    <property type="entry name" value="ENaC"/>
</dbReference>